<dbReference type="InterPro" id="IPR050708">
    <property type="entry name" value="T6SS_VgrG/RHS"/>
</dbReference>
<sequence length="280" mass="29199">MWGGSIAINTYDEYGIPGSGNTGRFQYTGQAWLDGIGLYYYKARMYSPTLGRFMRTDPIGYADGINWYNYVGGDPVNAVDPTGLACEDTPSTTSAADGGGSGGDECNSDDGPPIVVVAKTKTIFLGSAGIAVFGKYRFSKPGRFVVSNTIVTVKKPQKEQPESDFDFWDCAGSVALGGAVGAINPVGTVLNAGQEIANGMNRTRPADARFLSPEEKMSPNGQGRLKRSFGAAVRIAGRQLIASNPWVRAGGALIGGGGALLTNPSCGIGIGTQIPNAPIL</sequence>
<feature type="region of interest" description="Disordered" evidence="1">
    <location>
        <begin position="87"/>
        <end position="109"/>
    </location>
</feature>
<accession>A0ABX7K7Y6</accession>
<dbReference type="PANTHER" id="PTHR32305:SF15">
    <property type="entry name" value="PROTEIN RHSA-RELATED"/>
    <property type="match status" value="1"/>
</dbReference>
<dbReference type="NCBIfam" id="TIGR03696">
    <property type="entry name" value="Rhs_assc_core"/>
    <property type="match status" value="1"/>
</dbReference>
<evidence type="ECO:0000256" key="1">
    <source>
        <dbReference type="SAM" id="MobiDB-lite"/>
    </source>
</evidence>
<dbReference type="PANTHER" id="PTHR32305">
    <property type="match status" value="1"/>
</dbReference>
<organism evidence="2 3">
    <name type="scientific">Tsuneonella flava</name>
    <dbReference type="NCBI Taxonomy" id="2055955"/>
    <lineage>
        <taxon>Bacteria</taxon>
        <taxon>Pseudomonadati</taxon>
        <taxon>Pseudomonadota</taxon>
        <taxon>Alphaproteobacteria</taxon>
        <taxon>Sphingomonadales</taxon>
        <taxon>Erythrobacteraceae</taxon>
        <taxon>Tsuneonella</taxon>
    </lineage>
</organism>
<evidence type="ECO:0000313" key="2">
    <source>
        <dbReference type="EMBL" id="QSB44340.1"/>
    </source>
</evidence>
<dbReference type="RefSeq" id="WP_205441716.1">
    <property type="nucleotide sequence ID" value="NZ_CP061510.1"/>
</dbReference>
<protein>
    <submittedName>
        <fullName evidence="2">RHS repeat-associated core domain-containing protein</fullName>
    </submittedName>
</protein>
<dbReference type="InterPro" id="IPR022385">
    <property type="entry name" value="Rhs_assc_core"/>
</dbReference>
<keyword evidence="3" id="KW-1185">Reference proteome</keyword>
<dbReference type="Proteomes" id="UP000663637">
    <property type="component" value="Chromosome"/>
</dbReference>
<name>A0ABX7K7Y6_9SPHN</name>
<proteinExistence type="predicted"/>
<dbReference type="EMBL" id="CP061510">
    <property type="protein sequence ID" value="QSB44340.1"/>
    <property type="molecule type" value="Genomic_DNA"/>
</dbReference>
<dbReference type="PRINTS" id="PR00394">
    <property type="entry name" value="RHSPROTEIN"/>
</dbReference>
<gene>
    <name evidence="2" type="ORF">IDJ81_13640</name>
</gene>
<dbReference type="Gene3D" id="2.180.10.10">
    <property type="entry name" value="RHS repeat-associated core"/>
    <property type="match status" value="1"/>
</dbReference>
<reference evidence="2 3" key="1">
    <citation type="submission" date="2020-09" db="EMBL/GenBank/DDBJ databases">
        <title>Complete genome sequence of altererythrobacter flavus SS-21NJ, isolated from Dongying oil sludge in Shandong province.</title>
        <authorList>
            <person name="Sun S."/>
            <person name="Zhang Z."/>
        </authorList>
    </citation>
    <scope>NUCLEOTIDE SEQUENCE [LARGE SCALE GENOMIC DNA]</scope>
    <source>
        <strain evidence="2 3">SS-21NJ</strain>
    </source>
</reference>
<evidence type="ECO:0000313" key="3">
    <source>
        <dbReference type="Proteomes" id="UP000663637"/>
    </source>
</evidence>